<dbReference type="EMBL" id="JROU02001466">
    <property type="protein sequence ID" value="OEH76409.1"/>
    <property type="molecule type" value="Genomic_DNA"/>
</dbReference>
<feature type="compositionally biased region" description="Basic and acidic residues" evidence="1">
    <location>
        <begin position="258"/>
        <end position="269"/>
    </location>
</feature>
<dbReference type="Proteomes" id="UP000095192">
    <property type="component" value="Unassembled WGS sequence"/>
</dbReference>
<protein>
    <submittedName>
        <fullName evidence="2">Uncharacterized protein</fullName>
    </submittedName>
</protein>
<name>A0A1D3CZ12_9EIME</name>
<keyword evidence="3" id="KW-1185">Reference proteome</keyword>
<feature type="region of interest" description="Disordered" evidence="1">
    <location>
        <begin position="230"/>
        <end position="288"/>
    </location>
</feature>
<feature type="compositionally biased region" description="Low complexity" evidence="1">
    <location>
        <begin position="271"/>
        <end position="288"/>
    </location>
</feature>
<reference evidence="2 3" key="1">
    <citation type="journal article" date="2016" name="BMC Genomics">
        <title>Comparative genomics reveals Cyclospora cayetanensis possesses coccidia-like metabolism and invasion components but unique surface antigens.</title>
        <authorList>
            <person name="Liu S."/>
            <person name="Wang L."/>
            <person name="Zheng H."/>
            <person name="Xu Z."/>
            <person name="Roellig D.M."/>
            <person name="Li N."/>
            <person name="Frace M.A."/>
            <person name="Tang K."/>
            <person name="Arrowood M.J."/>
            <person name="Moss D.M."/>
            <person name="Zhang L."/>
            <person name="Feng Y."/>
            <person name="Xiao L."/>
        </authorList>
    </citation>
    <scope>NUCLEOTIDE SEQUENCE [LARGE SCALE GENOMIC DNA]</scope>
    <source>
        <strain evidence="2 3">CHN_HEN01</strain>
    </source>
</reference>
<evidence type="ECO:0000313" key="2">
    <source>
        <dbReference type="EMBL" id="OEH76409.1"/>
    </source>
</evidence>
<organism evidence="2 3">
    <name type="scientific">Cyclospora cayetanensis</name>
    <dbReference type="NCBI Taxonomy" id="88456"/>
    <lineage>
        <taxon>Eukaryota</taxon>
        <taxon>Sar</taxon>
        <taxon>Alveolata</taxon>
        <taxon>Apicomplexa</taxon>
        <taxon>Conoidasida</taxon>
        <taxon>Coccidia</taxon>
        <taxon>Eucoccidiorida</taxon>
        <taxon>Eimeriorina</taxon>
        <taxon>Eimeriidae</taxon>
        <taxon>Cyclospora</taxon>
    </lineage>
</organism>
<gene>
    <name evidence="2" type="ORF">cyc_02418</name>
</gene>
<dbReference type="InParanoid" id="A0A1D3CZ12"/>
<accession>A0A1D3CZ12</accession>
<sequence length="288" mass="31688">MSQVSQPHVAGTPRDLPFLKPAELQLYALQQQEEASQLAQASPFRQEGLLRSLQAVNWAEQHPDDFVVRQVALQQPPQQDQRGGEHLQLQALGAQQASPPQPGGLLQQQPLQPVQQPLQPVQQPLQPVQQHQVDLEALEHQASQQQTHLPLQHAAQESGGLNRLQEEAVAFHAETCLPTVYSQGFAVQQQKPLTLPVQRQLEKQPMYQGPNTVLASATSVKFDGQRAPLPLKTRSLPESTAGGLFESSSSSVPCCELPDQKRGSWKELSWEQQTTATPAPAETLQQPS</sequence>
<comment type="caution">
    <text evidence="2">The sequence shown here is derived from an EMBL/GenBank/DDBJ whole genome shotgun (WGS) entry which is preliminary data.</text>
</comment>
<dbReference type="VEuPathDB" id="ToxoDB:cyc_02418"/>
<evidence type="ECO:0000256" key="1">
    <source>
        <dbReference type="SAM" id="MobiDB-lite"/>
    </source>
</evidence>
<evidence type="ECO:0000313" key="3">
    <source>
        <dbReference type="Proteomes" id="UP000095192"/>
    </source>
</evidence>
<proteinExistence type="predicted"/>
<dbReference type="AlphaFoldDB" id="A0A1D3CZ12"/>